<keyword evidence="8" id="KW-0479">Metal-binding</keyword>
<evidence type="ECO:0000256" key="3">
    <source>
        <dbReference type="ARBA" id="ARBA00007823"/>
    </source>
</evidence>
<dbReference type="InterPro" id="IPR047151">
    <property type="entry name" value="RNZ2-like"/>
</dbReference>
<dbReference type="STRING" id="337451.A0A443NPF0"/>
<evidence type="ECO:0000256" key="6">
    <source>
        <dbReference type="ARBA" id="ARBA00022694"/>
    </source>
</evidence>
<keyword evidence="9 12" id="KW-0255">Endonuclease</keyword>
<keyword evidence="10" id="KW-0378">Hydrolase</keyword>
<dbReference type="InterPro" id="IPR013471">
    <property type="entry name" value="RNase_Z/BN"/>
</dbReference>
<sequence length="831" mass="91061">MLLMLAGMGDKGMTVNIWGPSDLKYLVDAMRSFIPNSAMAHTHSFGSAPRGSDAGIFTDPMVLIDDEVVKISAILLRPSYSNMLNLAAVRSEGNRDQLSEPVASSLQSSPRKEGTVLKPGDISVIYICELPEIQGKFDPTKAVALGLKAGPKYRELQLGNSVMSDHQSIMVHPSDVLGPSSPGPIVLLVDCPTLSHVEEMLSIQTLSDFYVENLGHHQEGMKYVNCVIHLGPTSVTMAPNYQKWMKRFGVAQHIMAGREMKNMEIPILKSSARIASRLNYLCPQFFPGPDFWSFGHLNQIAQSPAASSEGSSLMLCESIHAENLLKFQLRPYAQLGLDRSGVPNLVSHTEIINELLAEIPEIEDASIHISQFWDSSRKAIGMASPTQDNLILIEEPLVNGNACISNAYLSNQVTVAYEETRTSNDCSTTDFKHEPELPSCLENISREDMEIVLLGTGSSQPSKYRNVSSIYINLFSKGSLLLDCGEGTLAQLKRRFGLKGADDAVRGLRCVWISHIHADHHTGLARILSWRCELLRCIPHEPLLVIGPRQLKRFLDAYSRLEDLDMLFLDCSHTTEASMDALAGSLDSDSDYIPSTSTANDGNVNRIGGRVGGPGLFSAQKHETTLFEKGGGMQSHWKRHGSPVESAVDLLALMKLKKVLLEAGLEALISVPVVHCPQAFGVVLQAAERINNVEKAIPGWKLVYSGDTRPCPALVDASHGATVLIHEATFEDGMGEEAVARNHSMTKEAIEVGASAGVYRIILTHFSQRYPKIPVFDATHMDKTCIAFDMMSINVAELPILPKVVPYLTLLFRNEMVVDESDDIPLSTQDP</sequence>
<comment type="similarity">
    <text evidence="3">Belongs to the RNase Z family.</text>
</comment>
<dbReference type="Proteomes" id="UP000283530">
    <property type="component" value="Unassembled WGS sequence"/>
</dbReference>
<keyword evidence="13" id="KW-1185">Reference proteome</keyword>
<dbReference type="GO" id="GO:1990180">
    <property type="term" value="P:mitochondrial tRNA 3'-end processing"/>
    <property type="evidence" value="ECO:0007669"/>
    <property type="project" value="TreeGrafter"/>
</dbReference>
<evidence type="ECO:0000256" key="8">
    <source>
        <dbReference type="ARBA" id="ARBA00022723"/>
    </source>
</evidence>
<accession>A0A443NPF0</accession>
<dbReference type="AlphaFoldDB" id="A0A443NPF0"/>
<dbReference type="PANTHER" id="PTHR12553">
    <property type="entry name" value="ZINC PHOSPHODIESTERASE ELAC PROTEIN 2"/>
    <property type="match status" value="1"/>
</dbReference>
<evidence type="ECO:0000313" key="13">
    <source>
        <dbReference type="Proteomes" id="UP000283530"/>
    </source>
</evidence>
<dbReference type="SUPFAM" id="SSF56281">
    <property type="entry name" value="Metallo-hydrolase/oxidoreductase"/>
    <property type="match status" value="2"/>
</dbReference>
<evidence type="ECO:0000256" key="2">
    <source>
        <dbReference type="ARBA" id="ARBA00001947"/>
    </source>
</evidence>
<dbReference type="InterPro" id="IPR036866">
    <property type="entry name" value="RibonucZ/Hydroxyglut_hydro"/>
</dbReference>
<organism evidence="12 13">
    <name type="scientific">Cinnamomum micranthum f. kanehirae</name>
    <dbReference type="NCBI Taxonomy" id="337451"/>
    <lineage>
        <taxon>Eukaryota</taxon>
        <taxon>Viridiplantae</taxon>
        <taxon>Streptophyta</taxon>
        <taxon>Embryophyta</taxon>
        <taxon>Tracheophyta</taxon>
        <taxon>Spermatophyta</taxon>
        <taxon>Magnoliopsida</taxon>
        <taxon>Magnoliidae</taxon>
        <taxon>Laurales</taxon>
        <taxon>Lauraceae</taxon>
        <taxon>Cinnamomum</taxon>
    </lineage>
</organism>
<dbReference type="EMBL" id="QPKB01000003">
    <property type="protein sequence ID" value="RWR80408.1"/>
    <property type="molecule type" value="Genomic_DNA"/>
</dbReference>
<keyword evidence="6" id="KW-0819">tRNA processing</keyword>
<comment type="cofactor">
    <cofactor evidence="2">
        <name>Zn(2+)</name>
        <dbReference type="ChEBI" id="CHEBI:29105"/>
    </cofactor>
</comment>
<evidence type="ECO:0000256" key="7">
    <source>
        <dbReference type="ARBA" id="ARBA00022722"/>
    </source>
</evidence>
<evidence type="ECO:0000256" key="1">
    <source>
        <dbReference type="ARBA" id="ARBA00000402"/>
    </source>
</evidence>
<gene>
    <name evidence="12" type="ORF">CKAN_00904300</name>
</gene>
<dbReference type="GO" id="GO:0042781">
    <property type="term" value="F:3'-tRNA processing endoribonuclease activity"/>
    <property type="evidence" value="ECO:0007669"/>
    <property type="project" value="UniProtKB-EC"/>
</dbReference>
<evidence type="ECO:0000256" key="11">
    <source>
        <dbReference type="ARBA" id="ARBA00022833"/>
    </source>
</evidence>
<comment type="subunit">
    <text evidence="4">Homodimer.</text>
</comment>
<dbReference type="HAMAP" id="MF_01818">
    <property type="entry name" value="RNase_Z_BN"/>
    <property type="match status" value="1"/>
</dbReference>
<dbReference type="PANTHER" id="PTHR12553:SF49">
    <property type="entry name" value="ZINC PHOSPHODIESTERASE ELAC PROTEIN 2"/>
    <property type="match status" value="1"/>
</dbReference>
<keyword evidence="11" id="KW-0862">Zinc</keyword>
<dbReference type="CDD" id="cd07718">
    <property type="entry name" value="RNaseZ_ELAC1_ELAC2-C-term-like_MBL-fold"/>
    <property type="match status" value="1"/>
</dbReference>
<dbReference type="Pfam" id="PF23023">
    <property type="entry name" value="Anti-Pycsar_Apyc1"/>
    <property type="match status" value="1"/>
</dbReference>
<dbReference type="EC" id="3.1.26.11" evidence="5"/>
<evidence type="ECO:0000256" key="5">
    <source>
        <dbReference type="ARBA" id="ARBA00012477"/>
    </source>
</evidence>
<evidence type="ECO:0000256" key="4">
    <source>
        <dbReference type="ARBA" id="ARBA00011738"/>
    </source>
</evidence>
<keyword evidence="7" id="KW-0540">Nuclease</keyword>
<evidence type="ECO:0000256" key="9">
    <source>
        <dbReference type="ARBA" id="ARBA00022759"/>
    </source>
</evidence>
<reference evidence="12 13" key="1">
    <citation type="journal article" date="2019" name="Nat. Plants">
        <title>Stout camphor tree genome fills gaps in understanding of flowering plant genome evolution.</title>
        <authorList>
            <person name="Chaw S.M."/>
            <person name="Liu Y.C."/>
            <person name="Wu Y.W."/>
            <person name="Wang H.Y."/>
            <person name="Lin C.I."/>
            <person name="Wu C.S."/>
            <person name="Ke H.M."/>
            <person name="Chang L.Y."/>
            <person name="Hsu C.Y."/>
            <person name="Yang H.T."/>
            <person name="Sudianto E."/>
            <person name="Hsu M.H."/>
            <person name="Wu K.P."/>
            <person name="Wang L.N."/>
            <person name="Leebens-Mack J.H."/>
            <person name="Tsai I.J."/>
        </authorList>
    </citation>
    <scope>NUCLEOTIDE SEQUENCE [LARGE SCALE GENOMIC DNA]</scope>
    <source>
        <strain evidence="13">cv. Chaw 1501</strain>
        <tissue evidence="12">Young leaves</tissue>
    </source>
</reference>
<dbReference type="GO" id="GO:0005739">
    <property type="term" value="C:mitochondrion"/>
    <property type="evidence" value="ECO:0007669"/>
    <property type="project" value="TreeGrafter"/>
</dbReference>
<name>A0A443NPF0_9MAGN</name>
<evidence type="ECO:0000313" key="12">
    <source>
        <dbReference type="EMBL" id="RWR80408.1"/>
    </source>
</evidence>
<comment type="caution">
    <text evidence="12">The sequence shown here is derived from an EMBL/GenBank/DDBJ whole genome shotgun (WGS) entry which is preliminary data.</text>
</comment>
<dbReference type="Gene3D" id="3.60.15.10">
    <property type="entry name" value="Ribonuclease Z/Hydroxyacylglutathione hydrolase-like"/>
    <property type="match status" value="2"/>
</dbReference>
<protein>
    <recommendedName>
        <fullName evidence="5">ribonuclease Z</fullName>
        <ecNumber evidence="5">3.1.26.11</ecNumber>
    </recommendedName>
</protein>
<dbReference type="FunFam" id="3.60.15.10:FF:000037">
    <property type="entry name" value="tRNAse Z4"/>
    <property type="match status" value="1"/>
</dbReference>
<dbReference type="GO" id="GO:0046872">
    <property type="term" value="F:metal ion binding"/>
    <property type="evidence" value="ECO:0007669"/>
    <property type="project" value="UniProtKB-KW"/>
</dbReference>
<proteinExistence type="inferred from homology"/>
<evidence type="ECO:0000256" key="10">
    <source>
        <dbReference type="ARBA" id="ARBA00022801"/>
    </source>
</evidence>
<comment type="catalytic activity">
    <reaction evidence="1">
        <text>Endonucleolytic cleavage of RNA, removing extra 3' nucleotides from tRNA precursor, generating 3' termini of tRNAs. A 3'-hydroxy group is left at the tRNA terminus and a 5'-phosphoryl group is left at the trailer molecule.</text>
        <dbReference type="EC" id="3.1.26.11"/>
    </reaction>
</comment>
<dbReference type="OrthoDB" id="527344at2759"/>